<dbReference type="GO" id="GO:0016757">
    <property type="term" value="F:glycosyltransferase activity"/>
    <property type="evidence" value="ECO:0007669"/>
    <property type="project" value="UniProtKB-KW"/>
</dbReference>
<dbReference type="Proteomes" id="UP000289340">
    <property type="component" value="Chromosome 3"/>
</dbReference>
<comment type="similarity">
    <text evidence="2">Belongs to the glycosyltransferase 47 family.</text>
</comment>
<dbReference type="InterPro" id="IPR002049">
    <property type="entry name" value="LE_dom"/>
</dbReference>
<evidence type="ECO:0000256" key="3">
    <source>
        <dbReference type="ARBA" id="ARBA00022676"/>
    </source>
</evidence>
<reference evidence="9 10" key="1">
    <citation type="submission" date="2018-09" db="EMBL/GenBank/DDBJ databases">
        <title>A high-quality reference genome of wild soybean provides a powerful tool to mine soybean genomes.</title>
        <authorList>
            <person name="Xie M."/>
            <person name="Chung C.Y.L."/>
            <person name="Li M.-W."/>
            <person name="Wong F.-L."/>
            <person name="Chan T.-F."/>
            <person name="Lam H.-M."/>
        </authorList>
    </citation>
    <scope>NUCLEOTIDE SEQUENCE [LARGE SCALE GENOMIC DNA]</scope>
    <source>
        <strain evidence="10">cv. W05</strain>
        <tissue evidence="9">Hypocotyl of etiolated seedlings</tissue>
    </source>
</reference>
<dbReference type="PROSITE" id="PS50026">
    <property type="entry name" value="EGF_3"/>
    <property type="match status" value="1"/>
</dbReference>
<sequence>MGRNLLDLLSIKKWRCSWHLAPTMASVLALILIVNLFFTSFIYFNHLAQKSCDRVIGEPTIDSKHQFSPDLHLHGVVVHRGAPWKAEIGQWLASCDVVTKEVNITEILGGNSCKNECSGQGVCNRELGQCRCFHGYAGDGCTEQLQLECNYQGSPEAPFGKWVPSICPATCDKTRAMCFCGEGTKYPNRPLPMSCGFQLNASSEPDGPMEVDWTKLDQDVFTTNGNKSGWCNVDPDEAYTGKVQFKGVCECQYDGLGGWFCEVSVQSTCINQCSGHGHCRGGFCQCDNGWYGVDCSTPSVMSSVWEWPNWLRPAQIDVADNQHFDEKVINAKAVVAKKRPLIYVYDLPPVFNSLLLEGRHFKQNCVNRLYDVYNATIWTDELYGAQIALYESILASPHRTLNGDEADFFFVPVLDSCLIDRADHAPHLSTQNHEGLRSFLTLDFYKNAYNHIVEQYPYWNCSSGRDHIWFFSWDEGACYAPKEIWSSMMLVHWGNTNTKHYHSTTAYCPDNWDGIPSDRRGFHPCFDPEKDLVIPAWKVTHVHVLSSKLWAWPLEKRKTLFYFNGNLGPAYPYGRNEWYSMGIRQKLAEEFGSKPNKEGKLGKQRAKDVVVTAERSENYEVELASSVFCGVLPGDGWSGRMEDSVLQGCIPVIIQDGIFLPYENVLNYDSFAVRIPEDEIPNLIKILRGINDTEIKFKLANVQKIWQRFLYRDSVLLEAERQKTAFGHVNDWAVEFLKLIEDDVFTTFIQVLHYKLHNDPWRRHQVGLKKKFGLPDQCLLSSSK</sequence>
<keyword evidence="7" id="KW-1133">Transmembrane helix</keyword>
<evidence type="ECO:0000256" key="6">
    <source>
        <dbReference type="PROSITE-ProRule" id="PRU00076"/>
    </source>
</evidence>
<dbReference type="EMBL" id="QZWG01000003">
    <property type="protein sequence ID" value="RZC20593.1"/>
    <property type="molecule type" value="Genomic_DNA"/>
</dbReference>
<feature type="disulfide bond" evidence="6">
    <location>
        <begin position="113"/>
        <end position="123"/>
    </location>
</feature>
<dbReference type="InterPro" id="IPR000742">
    <property type="entry name" value="EGF"/>
</dbReference>
<organism evidence="9 10">
    <name type="scientific">Glycine soja</name>
    <name type="common">Wild soybean</name>
    <dbReference type="NCBI Taxonomy" id="3848"/>
    <lineage>
        <taxon>Eukaryota</taxon>
        <taxon>Viridiplantae</taxon>
        <taxon>Streptophyta</taxon>
        <taxon>Embryophyta</taxon>
        <taxon>Tracheophyta</taxon>
        <taxon>Spermatophyta</taxon>
        <taxon>Magnoliopsida</taxon>
        <taxon>eudicotyledons</taxon>
        <taxon>Gunneridae</taxon>
        <taxon>Pentapetalae</taxon>
        <taxon>rosids</taxon>
        <taxon>fabids</taxon>
        <taxon>Fabales</taxon>
        <taxon>Fabaceae</taxon>
        <taxon>Papilionoideae</taxon>
        <taxon>50 kb inversion clade</taxon>
        <taxon>NPAAA clade</taxon>
        <taxon>indigoferoid/millettioid clade</taxon>
        <taxon>Phaseoleae</taxon>
        <taxon>Glycine</taxon>
        <taxon>Glycine subgen. Soja</taxon>
    </lineage>
</organism>
<evidence type="ECO:0000313" key="10">
    <source>
        <dbReference type="Proteomes" id="UP000289340"/>
    </source>
</evidence>
<evidence type="ECO:0000259" key="8">
    <source>
        <dbReference type="PROSITE" id="PS50026"/>
    </source>
</evidence>
<dbReference type="PROSITE" id="PS01186">
    <property type="entry name" value="EGF_2"/>
    <property type="match status" value="2"/>
</dbReference>
<feature type="domain" description="EGF-like" evidence="8">
    <location>
        <begin position="109"/>
        <end position="142"/>
    </location>
</feature>
<comment type="caution">
    <text evidence="6">Lacks conserved residue(s) required for the propagation of feature annotation.</text>
</comment>
<evidence type="ECO:0000313" key="9">
    <source>
        <dbReference type="EMBL" id="RZC20593.1"/>
    </source>
</evidence>
<keyword evidence="6" id="KW-0245">EGF-like domain</keyword>
<evidence type="ECO:0000256" key="1">
    <source>
        <dbReference type="ARBA" id="ARBA00004323"/>
    </source>
</evidence>
<dbReference type="AlphaFoldDB" id="A0A445LBE2"/>
<keyword evidence="10" id="KW-1185">Reference proteome</keyword>
<dbReference type="GO" id="GO:0000139">
    <property type="term" value="C:Golgi membrane"/>
    <property type="evidence" value="ECO:0007669"/>
    <property type="project" value="UniProtKB-SubCell"/>
</dbReference>
<keyword evidence="6" id="KW-1015">Disulfide bond</keyword>
<dbReference type="PROSITE" id="PS00022">
    <property type="entry name" value="EGF_1"/>
    <property type="match status" value="2"/>
</dbReference>
<keyword evidence="3" id="KW-0328">Glycosyltransferase</keyword>
<dbReference type="Gramene" id="XM_028369529.1">
    <property type="protein sequence ID" value="XP_028225330.1"/>
    <property type="gene ID" value="LOC114406738"/>
</dbReference>
<keyword evidence="7" id="KW-0812">Transmembrane</keyword>
<dbReference type="Gene3D" id="2.60.120.260">
    <property type="entry name" value="Galactose-binding domain-like"/>
    <property type="match status" value="2"/>
</dbReference>
<dbReference type="InterPro" id="IPR040911">
    <property type="entry name" value="Exostosin_GT47"/>
</dbReference>
<dbReference type="CDD" id="cd00055">
    <property type="entry name" value="EGF_Lam"/>
    <property type="match status" value="1"/>
</dbReference>
<protein>
    <submittedName>
        <fullName evidence="9">Putative glucuronoxylan glucuronosyltransferase F8H</fullName>
    </submittedName>
</protein>
<proteinExistence type="inferred from homology"/>
<feature type="transmembrane region" description="Helical" evidence="7">
    <location>
        <begin position="20"/>
        <end position="44"/>
    </location>
</feature>
<evidence type="ECO:0000256" key="2">
    <source>
        <dbReference type="ARBA" id="ARBA00010271"/>
    </source>
</evidence>
<dbReference type="PANTHER" id="PTHR11062:SF268">
    <property type="entry name" value="FAMILY PROTEIN, PUTATIVE, EXPRESSED-RELATED"/>
    <property type="match status" value="1"/>
</dbReference>
<accession>A0A445LBE2</accession>
<evidence type="ECO:0000256" key="5">
    <source>
        <dbReference type="ARBA" id="ARBA00023034"/>
    </source>
</evidence>
<evidence type="ECO:0000256" key="7">
    <source>
        <dbReference type="SAM" id="Phobius"/>
    </source>
</evidence>
<feature type="disulfide bond" evidence="6">
    <location>
        <begin position="132"/>
        <end position="141"/>
    </location>
</feature>
<dbReference type="Pfam" id="PF03016">
    <property type="entry name" value="Exostosin_GT47"/>
    <property type="match status" value="1"/>
</dbReference>
<comment type="subcellular location">
    <subcellularLocation>
        <location evidence="1">Golgi apparatus membrane</location>
        <topology evidence="1">Single-pass type II membrane protein</topology>
    </subcellularLocation>
</comment>
<keyword evidence="7" id="KW-0472">Membrane</keyword>
<dbReference type="PANTHER" id="PTHR11062">
    <property type="entry name" value="EXOSTOSIN HEPARAN SULFATE GLYCOSYLTRANSFERASE -RELATED"/>
    <property type="match status" value="1"/>
</dbReference>
<comment type="caution">
    <text evidence="9">The sequence shown here is derived from an EMBL/GenBank/DDBJ whole genome shotgun (WGS) entry which is preliminary data.</text>
</comment>
<name>A0A445LBE2_GLYSO</name>
<gene>
    <name evidence="9" type="ORF">D0Y65_007114</name>
</gene>
<keyword evidence="9" id="KW-0808">Transferase</keyword>
<keyword evidence="4" id="KW-0735">Signal-anchor</keyword>
<evidence type="ECO:0000256" key="4">
    <source>
        <dbReference type="ARBA" id="ARBA00022968"/>
    </source>
</evidence>
<dbReference type="InterPro" id="IPR004263">
    <property type="entry name" value="Exostosin"/>
</dbReference>
<keyword evidence="5" id="KW-0333">Golgi apparatus</keyword>
<dbReference type="FunFam" id="2.10.25.10:FF:000026">
    <property type="entry name" value="Teneurin transmembrane protein 2"/>
    <property type="match status" value="1"/>
</dbReference>